<evidence type="ECO:0000256" key="9">
    <source>
        <dbReference type="SAM" id="MobiDB-lite"/>
    </source>
</evidence>
<feature type="compositionally biased region" description="Polar residues" evidence="9">
    <location>
        <begin position="236"/>
        <end position="247"/>
    </location>
</feature>
<evidence type="ECO:0000256" key="5">
    <source>
        <dbReference type="ARBA" id="ARBA00022786"/>
    </source>
</evidence>
<dbReference type="InterPro" id="IPR044098">
    <property type="entry name" value="STAMBP/STALP-like_MPN"/>
</dbReference>
<dbReference type="EMBL" id="JABEXW010000539">
    <property type="protein sequence ID" value="KAF4962463.1"/>
    <property type="molecule type" value="Genomic_DNA"/>
</dbReference>
<dbReference type="PANTHER" id="PTHR12947">
    <property type="entry name" value="AMSH-LIKE PROTEASE"/>
    <property type="match status" value="1"/>
</dbReference>
<evidence type="ECO:0000256" key="1">
    <source>
        <dbReference type="ARBA" id="ARBA00001947"/>
    </source>
</evidence>
<reference evidence="11" key="1">
    <citation type="journal article" date="2020" name="BMC Genomics">
        <title>Correction to: Identification and distribution of gene clusters required for synthesis of sphingolipid metabolism inhibitors in diverse species of the filamentous fungus Fusarium.</title>
        <authorList>
            <person name="Kim H.S."/>
            <person name="Lohmar J.M."/>
            <person name="Busman M."/>
            <person name="Brown D.W."/>
            <person name="Naumann T.A."/>
            <person name="Divon H.H."/>
            <person name="Lysoe E."/>
            <person name="Uhlig S."/>
            <person name="Proctor R.H."/>
        </authorList>
    </citation>
    <scope>NUCLEOTIDE SEQUENCE</scope>
    <source>
        <strain evidence="11">NRRL 20472</strain>
    </source>
</reference>
<dbReference type="Proteomes" id="UP000622797">
    <property type="component" value="Unassembled WGS sequence"/>
</dbReference>
<reference evidence="11" key="2">
    <citation type="submission" date="2020-05" db="EMBL/GenBank/DDBJ databases">
        <authorList>
            <person name="Kim H.-S."/>
            <person name="Proctor R.H."/>
            <person name="Brown D.W."/>
        </authorList>
    </citation>
    <scope>NUCLEOTIDE SEQUENCE</scope>
    <source>
        <strain evidence="11">NRRL 20472</strain>
    </source>
</reference>
<dbReference type="Gene3D" id="1.20.58.80">
    <property type="entry name" value="Phosphotransferase system, lactose/cellobiose-type IIA subunit"/>
    <property type="match status" value="1"/>
</dbReference>
<protein>
    <recommendedName>
        <fullName evidence="10">MPN domain-containing protein</fullName>
    </recommendedName>
</protein>
<dbReference type="PROSITE" id="PS50249">
    <property type="entry name" value="MPN"/>
    <property type="match status" value="1"/>
</dbReference>
<comment type="caution">
    <text evidence="11">The sequence shown here is derived from an EMBL/GenBank/DDBJ whole genome shotgun (WGS) entry which is preliminary data.</text>
</comment>
<keyword evidence="12" id="KW-1185">Reference proteome</keyword>
<dbReference type="InterPro" id="IPR015063">
    <property type="entry name" value="USP8_dimer"/>
</dbReference>
<dbReference type="FunFam" id="3.40.140.10:FF:000033">
    <property type="entry name" value="AMSH-like protease sst2"/>
    <property type="match status" value="1"/>
</dbReference>
<dbReference type="CDD" id="cd08066">
    <property type="entry name" value="MPN_AMSH_like"/>
    <property type="match status" value="1"/>
</dbReference>
<feature type="region of interest" description="Disordered" evidence="9">
    <location>
        <begin position="173"/>
        <end position="196"/>
    </location>
</feature>
<organism evidence="11 12">
    <name type="scientific">Fusarium sarcochroum</name>
    <dbReference type="NCBI Taxonomy" id="1208366"/>
    <lineage>
        <taxon>Eukaryota</taxon>
        <taxon>Fungi</taxon>
        <taxon>Dikarya</taxon>
        <taxon>Ascomycota</taxon>
        <taxon>Pezizomycotina</taxon>
        <taxon>Sordariomycetes</taxon>
        <taxon>Hypocreomycetidae</taxon>
        <taxon>Hypocreales</taxon>
        <taxon>Nectriaceae</taxon>
        <taxon>Fusarium</taxon>
        <taxon>Fusarium lateritium species complex</taxon>
    </lineage>
</organism>
<dbReference type="AlphaFoldDB" id="A0A8H4X5B1"/>
<evidence type="ECO:0000256" key="7">
    <source>
        <dbReference type="ARBA" id="ARBA00022833"/>
    </source>
</evidence>
<dbReference type="GO" id="GO:0005768">
    <property type="term" value="C:endosome"/>
    <property type="evidence" value="ECO:0007669"/>
    <property type="project" value="TreeGrafter"/>
</dbReference>
<keyword evidence="8" id="KW-0482">Metalloprotease</keyword>
<dbReference type="PANTHER" id="PTHR12947:SF13">
    <property type="entry name" value="FI19924P1"/>
    <property type="match status" value="1"/>
</dbReference>
<feature type="region of interest" description="Disordered" evidence="9">
    <location>
        <begin position="223"/>
        <end position="298"/>
    </location>
</feature>
<dbReference type="OrthoDB" id="3640at2759"/>
<dbReference type="InterPro" id="IPR000555">
    <property type="entry name" value="JAMM/MPN+_dom"/>
</dbReference>
<evidence type="ECO:0000256" key="6">
    <source>
        <dbReference type="ARBA" id="ARBA00022801"/>
    </source>
</evidence>
<dbReference type="Pfam" id="PF08969">
    <property type="entry name" value="USP8_dimer"/>
    <property type="match status" value="1"/>
</dbReference>
<dbReference type="Pfam" id="PF01398">
    <property type="entry name" value="JAB"/>
    <property type="match status" value="1"/>
</dbReference>
<comment type="cofactor">
    <cofactor evidence="1">
        <name>Zn(2+)</name>
        <dbReference type="ChEBI" id="CHEBI:29105"/>
    </cofactor>
</comment>
<dbReference type="GO" id="GO:0006508">
    <property type="term" value="P:proteolysis"/>
    <property type="evidence" value="ECO:0007669"/>
    <property type="project" value="UniProtKB-KW"/>
</dbReference>
<feature type="compositionally biased region" description="Basic and acidic residues" evidence="9">
    <location>
        <begin position="223"/>
        <end position="234"/>
    </location>
</feature>
<evidence type="ECO:0000259" key="10">
    <source>
        <dbReference type="PROSITE" id="PS50249"/>
    </source>
</evidence>
<comment type="similarity">
    <text evidence="2">Belongs to the peptidase M67C family.</text>
</comment>
<accession>A0A8H4X5B1</accession>
<dbReference type="SMART" id="SM00232">
    <property type="entry name" value="JAB_MPN"/>
    <property type="match status" value="1"/>
</dbReference>
<keyword evidence="3" id="KW-0645">Protease</keyword>
<dbReference type="GO" id="GO:0046872">
    <property type="term" value="F:metal ion binding"/>
    <property type="evidence" value="ECO:0007669"/>
    <property type="project" value="UniProtKB-KW"/>
</dbReference>
<feature type="domain" description="MPN" evidence="10">
    <location>
        <begin position="363"/>
        <end position="494"/>
    </location>
</feature>
<keyword evidence="6" id="KW-0378">Hydrolase</keyword>
<dbReference type="GO" id="GO:0140492">
    <property type="term" value="F:metal-dependent deubiquitinase activity"/>
    <property type="evidence" value="ECO:0007669"/>
    <property type="project" value="InterPro"/>
</dbReference>
<evidence type="ECO:0000256" key="8">
    <source>
        <dbReference type="ARBA" id="ARBA00023049"/>
    </source>
</evidence>
<dbReference type="GO" id="GO:0070536">
    <property type="term" value="P:protein K63-linked deubiquitination"/>
    <property type="evidence" value="ECO:0007669"/>
    <property type="project" value="InterPro"/>
</dbReference>
<dbReference type="GO" id="GO:0061578">
    <property type="term" value="F:K63-linked deubiquitinase activity"/>
    <property type="evidence" value="ECO:0007669"/>
    <property type="project" value="InterPro"/>
</dbReference>
<feature type="compositionally biased region" description="Low complexity" evidence="9">
    <location>
        <begin position="259"/>
        <end position="269"/>
    </location>
</feature>
<dbReference type="InterPro" id="IPR037518">
    <property type="entry name" value="MPN"/>
</dbReference>
<dbReference type="Gene3D" id="3.40.140.10">
    <property type="entry name" value="Cytidine Deaminase, domain 2"/>
    <property type="match status" value="1"/>
</dbReference>
<dbReference type="SUPFAM" id="SSF102712">
    <property type="entry name" value="JAB1/MPN domain"/>
    <property type="match status" value="1"/>
</dbReference>
<sequence>MDSRISMRPTRPQTVKELVAQAENFNFNTNIPVKHWTRAAETLYQEASFAVSDGDFGRAYMMLYRHSVLVLKYLPTHPQIKDPENKKAFVGLSKRIKRVIQDLEQIKPEIENAVKEWERMALSAKTSTETPDPSSQYEQFAARDPSLTGNAKILDAFENQDLAVDLAQKELMRRDTARRATRQAGITDEDIMSRRRGGRWDQWDGARIGDDDDLRRQMEATRQALDSRDRHDNDDFQPTSQTYSYPSISRPRPLDYERSQTPTTPSIQPTRPPKEPVALPPKEPLESSSLSQPLPPTLPRKVPLAGYAPLIPSPQPVANDAPQVPRKEALSPTTDVGPPALPKKERLTFKPGAYLENGDPIRSFFLPKNLRQKFLDIAADNTRRGLEMCGMLCGTPINNALFVRCLLIPDQKCTSDTCETENEELMLDYCMKEDLLLLGWIHTHPTQTCFMSSRDLHTHAGYQVMMPESVAIVCAPKFQPSYGIFRLTHPPGLDHILNCNHQDTFHQHSIDNIYRGAGQPQGHVYESDKLDFYVHDLRTK</sequence>
<proteinExistence type="inferred from homology"/>
<evidence type="ECO:0000313" key="12">
    <source>
        <dbReference type="Proteomes" id="UP000622797"/>
    </source>
</evidence>
<evidence type="ECO:0000313" key="11">
    <source>
        <dbReference type="EMBL" id="KAF4962463.1"/>
    </source>
</evidence>
<keyword evidence="7" id="KW-0862">Zinc</keyword>
<gene>
    <name evidence="11" type="ORF">FSARC_9458</name>
</gene>
<keyword evidence="4" id="KW-0479">Metal-binding</keyword>
<evidence type="ECO:0000256" key="2">
    <source>
        <dbReference type="ARBA" id="ARBA00010981"/>
    </source>
</evidence>
<dbReference type="GO" id="GO:0016020">
    <property type="term" value="C:membrane"/>
    <property type="evidence" value="ECO:0007669"/>
    <property type="project" value="TreeGrafter"/>
</dbReference>
<evidence type="ECO:0000256" key="3">
    <source>
        <dbReference type="ARBA" id="ARBA00022670"/>
    </source>
</evidence>
<keyword evidence="5" id="KW-0833">Ubl conjugation pathway</keyword>
<name>A0A8H4X5B1_9HYPO</name>
<evidence type="ECO:0000256" key="4">
    <source>
        <dbReference type="ARBA" id="ARBA00022723"/>
    </source>
</evidence>